<dbReference type="Proteomes" id="UP001240150">
    <property type="component" value="Chromosome"/>
</dbReference>
<reference evidence="1 2" key="1">
    <citation type="submission" date="2023-06" db="EMBL/GenBank/DDBJ databases">
        <authorList>
            <person name="Yushchuk O."/>
            <person name="Binda E."/>
            <person name="Ruckert-Reed C."/>
            <person name="Fedorenko V."/>
            <person name="Kalinowski J."/>
            <person name="Marinelli F."/>
        </authorList>
    </citation>
    <scope>NUCLEOTIDE SEQUENCE [LARGE SCALE GENOMIC DNA]</scope>
    <source>
        <strain evidence="1 2">NRRL 3884</strain>
    </source>
</reference>
<evidence type="ECO:0000313" key="2">
    <source>
        <dbReference type="Proteomes" id="UP001240150"/>
    </source>
</evidence>
<evidence type="ECO:0000313" key="1">
    <source>
        <dbReference type="EMBL" id="WIM97691.1"/>
    </source>
</evidence>
<sequence length="481" mass="52255">MAEEVIDLYELCAKPLDPWQKFVLRKGLGMTADGRWSALKVACWVPRQNGKGGIIEALELAWLFLPGFQQRLITHSAHLYSTAQEAFIRIRDIIDGSEILRPMARVREANGEQGFITLEGQRLKFVARTKSGTRGFSAPRLVLDEAQEIASDMMAAAMPTMAAQKHPQVWFFGTPPTDPAAWCYALKEDGEAGAPDLCWCDWGDDLDLASATPEEVAARIQDVDRAYAANPAMGDPALGARISEEFVRSEMRPSGLGDRYVFERLGIWRPKATGGAGVIAEAAWARQTQADPQRPTDFVIALDISPSRTNASIVLVGPNPAHEDGLIVSLVDYRDGTDWIVARLAELRDRYKPVAIALDKKGPAGSLLVDLARVGIVEPVDPEHPKRGDLAIPNAADVAAGYGLFVDAVRQGALWHCDDAPLNLALAGAQTRQMLGGGSAWARKGRTDISPLVAATIGNWAYVTRAELVKAAPYDALANIW</sequence>
<dbReference type="InterPro" id="IPR027417">
    <property type="entry name" value="P-loop_NTPase"/>
</dbReference>
<organism evidence="1 2">
    <name type="scientific">Actinoplanes oblitus</name>
    <dbReference type="NCBI Taxonomy" id="3040509"/>
    <lineage>
        <taxon>Bacteria</taxon>
        <taxon>Bacillati</taxon>
        <taxon>Actinomycetota</taxon>
        <taxon>Actinomycetes</taxon>
        <taxon>Micromonosporales</taxon>
        <taxon>Micromonosporaceae</taxon>
        <taxon>Actinoplanes</taxon>
    </lineage>
</organism>
<dbReference type="RefSeq" id="WP_284919087.1">
    <property type="nucleotide sequence ID" value="NZ_CP126980.1"/>
</dbReference>
<keyword evidence="2" id="KW-1185">Reference proteome</keyword>
<proteinExistence type="predicted"/>
<accession>A0ABY8WIL1</accession>
<protein>
    <recommendedName>
        <fullName evidence="3">Terminase</fullName>
    </recommendedName>
</protein>
<evidence type="ECO:0008006" key="3">
    <source>
        <dbReference type="Google" id="ProtNLM"/>
    </source>
</evidence>
<gene>
    <name evidence="1" type="ORF">ACTOB_001239</name>
</gene>
<name>A0ABY8WIL1_9ACTN</name>
<dbReference type="EMBL" id="CP126980">
    <property type="protein sequence ID" value="WIM97691.1"/>
    <property type="molecule type" value="Genomic_DNA"/>
</dbReference>
<dbReference type="Gene3D" id="3.40.50.300">
    <property type="entry name" value="P-loop containing nucleotide triphosphate hydrolases"/>
    <property type="match status" value="1"/>
</dbReference>